<gene>
    <name evidence="2" type="ORF">H8D96_04850</name>
</gene>
<name>A0A8J6TQ54_9BACT</name>
<dbReference type="Pfam" id="PF13801">
    <property type="entry name" value="Metal_resist"/>
    <property type="match status" value="1"/>
</dbReference>
<evidence type="ECO:0000313" key="3">
    <source>
        <dbReference type="Proteomes" id="UP000605201"/>
    </source>
</evidence>
<evidence type="ECO:0000256" key="1">
    <source>
        <dbReference type="SAM" id="SignalP"/>
    </source>
</evidence>
<organism evidence="2 3">
    <name type="scientific">Candidatus Desulfatibia vada</name>
    <dbReference type="NCBI Taxonomy" id="2841696"/>
    <lineage>
        <taxon>Bacteria</taxon>
        <taxon>Pseudomonadati</taxon>
        <taxon>Thermodesulfobacteriota</taxon>
        <taxon>Desulfobacteria</taxon>
        <taxon>Desulfobacterales</taxon>
        <taxon>Desulfobacterales incertae sedis</taxon>
        <taxon>Candidatus Desulfatibia</taxon>
    </lineage>
</organism>
<keyword evidence="1" id="KW-0732">Signal</keyword>
<comment type="caution">
    <text evidence="2">The sequence shown here is derived from an EMBL/GenBank/DDBJ whole genome shotgun (WGS) entry which is preliminary data.</text>
</comment>
<dbReference type="InterPro" id="IPR025961">
    <property type="entry name" value="Metal_resist"/>
</dbReference>
<accession>A0A8J6TQ54</accession>
<dbReference type="AlphaFoldDB" id="A0A8J6TQ54"/>
<protein>
    <submittedName>
        <fullName evidence="2">Periplasmic heavy metal sensor</fullName>
    </submittedName>
</protein>
<dbReference type="EMBL" id="JACNIG010000122">
    <property type="protein sequence ID" value="MBC8431227.1"/>
    <property type="molecule type" value="Genomic_DNA"/>
</dbReference>
<evidence type="ECO:0000313" key="2">
    <source>
        <dbReference type="EMBL" id="MBC8431227.1"/>
    </source>
</evidence>
<feature type="chain" id="PRO_5035229769" evidence="1">
    <location>
        <begin position="28"/>
        <end position="181"/>
    </location>
</feature>
<sequence length="181" mass="20588">MYNNFTRKIIAVLAVVALVGFGSYAFAERGGGYGQRGYDHHGYGMDYGRHGSGMDYGRHGSGMGYGHRGYRDNNRSDRDYEGDLTRDEIRQLEEAHEAFYKGTKELRDNIYDKEVDLGRELAGENPDKQKAAKLQKEISELRSNLDQKRLDHQIETRKIAPNAGRGWMRGYGARGGESCWR</sequence>
<proteinExistence type="predicted"/>
<feature type="signal peptide" evidence="1">
    <location>
        <begin position="1"/>
        <end position="27"/>
    </location>
</feature>
<dbReference type="Gene3D" id="1.20.120.1490">
    <property type="match status" value="1"/>
</dbReference>
<reference evidence="2 3" key="1">
    <citation type="submission" date="2020-08" db="EMBL/GenBank/DDBJ databases">
        <title>Bridging the membrane lipid divide: bacteria of the FCB group superphylum have the potential to synthesize archaeal ether lipids.</title>
        <authorList>
            <person name="Villanueva L."/>
            <person name="Von Meijenfeldt F.A.B."/>
            <person name="Westbye A.B."/>
            <person name="Yadav S."/>
            <person name="Hopmans E.C."/>
            <person name="Dutilh B.E."/>
            <person name="Sinninghe Damste J.S."/>
        </authorList>
    </citation>
    <scope>NUCLEOTIDE SEQUENCE [LARGE SCALE GENOMIC DNA]</scope>
    <source>
        <strain evidence="2">NIOZ-UU17</strain>
    </source>
</reference>
<dbReference type="Proteomes" id="UP000605201">
    <property type="component" value="Unassembled WGS sequence"/>
</dbReference>